<reference evidence="3" key="1">
    <citation type="submission" date="2016-10" db="EMBL/GenBank/DDBJ databases">
        <authorList>
            <person name="Varghese N."/>
            <person name="Submissions S."/>
        </authorList>
    </citation>
    <scope>NUCLEOTIDE SEQUENCE [LARGE SCALE GENOMIC DNA]</scope>
    <source>
        <strain evidence="3">Jip14</strain>
    </source>
</reference>
<accession>A0A1H7J5J1</accession>
<protein>
    <submittedName>
        <fullName evidence="2">Uncharacterized protein</fullName>
    </submittedName>
</protein>
<gene>
    <name evidence="2" type="ORF">SAMN05421740_102464</name>
</gene>
<keyword evidence="3" id="KW-1185">Reference proteome</keyword>
<evidence type="ECO:0000313" key="3">
    <source>
        <dbReference type="Proteomes" id="UP000198916"/>
    </source>
</evidence>
<keyword evidence="1" id="KW-0732">Signal</keyword>
<evidence type="ECO:0000313" key="2">
    <source>
        <dbReference type="EMBL" id="SEK69999.1"/>
    </source>
</evidence>
<sequence>MVKVFVILLTFIYAFSATGATMHLHYCCGEPQRLAMEHEKPGHEDCPLCLTHHGSEKKDTICCTDGSNSDDDSNASCDTDRAGYAHCQNVKVEAKKTTEEHLPSVDKKLAKIYPLELLVFTLAYVIDLPLNIRHAVQTADDGPPNTAVPLFIQHCTYRI</sequence>
<dbReference type="Proteomes" id="UP000198916">
    <property type="component" value="Unassembled WGS sequence"/>
</dbReference>
<feature type="chain" id="PRO_5011726001" evidence="1">
    <location>
        <begin position="20"/>
        <end position="159"/>
    </location>
</feature>
<dbReference type="AlphaFoldDB" id="A0A1H7J5J1"/>
<evidence type="ECO:0000256" key="1">
    <source>
        <dbReference type="SAM" id="SignalP"/>
    </source>
</evidence>
<dbReference type="STRING" id="332977.SAMN05421740_102464"/>
<name>A0A1H7J5J1_9SPHI</name>
<dbReference type="EMBL" id="FNZR01000002">
    <property type="protein sequence ID" value="SEK69999.1"/>
    <property type="molecule type" value="Genomic_DNA"/>
</dbReference>
<dbReference type="Pfam" id="PF26622">
    <property type="entry name" value="DUF8199"/>
    <property type="match status" value="2"/>
</dbReference>
<feature type="signal peptide" evidence="1">
    <location>
        <begin position="1"/>
        <end position="19"/>
    </location>
</feature>
<proteinExistence type="predicted"/>
<dbReference type="InterPro" id="IPR058512">
    <property type="entry name" value="DUF8199"/>
</dbReference>
<organism evidence="2 3">
    <name type="scientific">Parapedobacter koreensis</name>
    <dbReference type="NCBI Taxonomy" id="332977"/>
    <lineage>
        <taxon>Bacteria</taxon>
        <taxon>Pseudomonadati</taxon>
        <taxon>Bacteroidota</taxon>
        <taxon>Sphingobacteriia</taxon>
        <taxon>Sphingobacteriales</taxon>
        <taxon>Sphingobacteriaceae</taxon>
        <taxon>Parapedobacter</taxon>
    </lineage>
</organism>